<dbReference type="NCBIfam" id="TIGR02385">
    <property type="entry name" value="RelE_StbE"/>
    <property type="match status" value="1"/>
</dbReference>
<evidence type="ECO:0000313" key="3">
    <source>
        <dbReference type="EMBL" id="ASF48458.1"/>
    </source>
</evidence>
<dbReference type="PANTHER" id="PTHR33755">
    <property type="entry name" value="TOXIN PARE1-RELATED"/>
    <property type="match status" value="1"/>
</dbReference>
<dbReference type="OrthoDB" id="9798046at2"/>
<dbReference type="Proteomes" id="UP000197019">
    <property type="component" value="Chromosome"/>
</dbReference>
<dbReference type="AlphaFoldDB" id="A0A1Z4C4N8"/>
<dbReference type="InterPro" id="IPR035093">
    <property type="entry name" value="RelE/ParE_toxin_dom_sf"/>
</dbReference>
<dbReference type="InterPro" id="IPR007712">
    <property type="entry name" value="RelE/ParE_toxin"/>
</dbReference>
<comment type="similarity">
    <text evidence="1">Belongs to the RelE toxin family.</text>
</comment>
<evidence type="ECO:0000256" key="2">
    <source>
        <dbReference type="ARBA" id="ARBA00022649"/>
    </source>
</evidence>
<keyword evidence="4" id="KW-1185">Reference proteome</keyword>
<reference evidence="3 4" key="1">
    <citation type="submission" date="2017-06" db="EMBL/GenBank/DDBJ databases">
        <title>Genome Sequencing of the methanotroph Methylovulum psychrotolerants str. HV10-M2 isolated from a high-altitude environment.</title>
        <authorList>
            <person name="Mateos-Rivera A."/>
        </authorList>
    </citation>
    <scope>NUCLEOTIDE SEQUENCE [LARGE SCALE GENOMIC DNA]</scope>
    <source>
        <strain evidence="3 4">HV10_M2</strain>
    </source>
</reference>
<evidence type="ECO:0000313" key="4">
    <source>
        <dbReference type="Proteomes" id="UP000197019"/>
    </source>
</evidence>
<protein>
    <submittedName>
        <fullName evidence="3">Type II toxin-antitoxin system mRNA interferase toxin, RelE/StbE family</fullName>
    </submittedName>
</protein>
<organism evidence="3 4">
    <name type="scientific">Methylovulum psychrotolerans</name>
    <dbReference type="NCBI Taxonomy" id="1704499"/>
    <lineage>
        <taxon>Bacteria</taxon>
        <taxon>Pseudomonadati</taxon>
        <taxon>Pseudomonadota</taxon>
        <taxon>Gammaproteobacteria</taxon>
        <taxon>Methylococcales</taxon>
        <taxon>Methylococcaceae</taxon>
        <taxon>Methylovulum</taxon>
    </lineage>
</organism>
<name>A0A1Z4C4N8_9GAMM</name>
<dbReference type="RefSeq" id="WP_005166293.1">
    <property type="nucleotide sequence ID" value="NZ_CP022129.1"/>
</dbReference>
<dbReference type="Gene3D" id="3.30.2310.20">
    <property type="entry name" value="RelE-like"/>
    <property type="match status" value="1"/>
</dbReference>
<proteinExistence type="inferred from homology"/>
<dbReference type="Pfam" id="PF05016">
    <property type="entry name" value="ParE_toxin"/>
    <property type="match status" value="1"/>
</dbReference>
<dbReference type="KEGG" id="mpsy:CEK71_21680"/>
<dbReference type="EMBL" id="CP022129">
    <property type="protein sequence ID" value="ASF48458.1"/>
    <property type="molecule type" value="Genomic_DNA"/>
</dbReference>
<keyword evidence="2" id="KW-1277">Toxin-antitoxin system</keyword>
<gene>
    <name evidence="3" type="ORF">CEK71_21680</name>
</gene>
<dbReference type="InterPro" id="IPR051803">
    <property type="entry name" value="TA_system_RelE-like_toxin"/>
</dbReference>
<accession>A0A1Z4C4N8</accession>
<sequence>MKIEWTETARQDRRNIYDYLEERNPIAAIEIDDLIEEKTDLLVDNRLMGRTGRQKDTRELVIHPHYVVVYDITDIIRILRVLHTSQEWS</sequence>
<evidence type="ECO:0000256" key="1">
    <source>
        <dbReference type="ARBA" id="ARBA00006226"/>
    </source>
</evidence>